<dbReference type="AlphaFoldDB" id="A0A410G0V4"/>
<protein>
    <submittedName>
        <fullName evidence="1">Uncharacterized protein</fullName>
    </submittedName>
</protein>
<dbReference type="OrthoDB" id="1429531at2"/>
<proteinExistence type="predicted"/>
<reference evidence="1 2" key="1">
    <citation type="submission" date="2019-01" db="EMBL/GenBank/DDBJ databases">
        <title>Complete genome sequencing of Aequorivita sp. H23M31.</title>
        <authorList>
            <person name="Bae J.-W."/>
        </authorList>
    </citation>
    <scope>NUCLEOTIDE SEQUENCE [LARGE SCALE GENOMIC DNA]</scope>
    <source>
        <strain evidence="1 2">H23M31</strain>
    </source>
</reference>
<evidence type="ECO:0000313" key="2">
    <source>
        <dbReference type="Proteomes" id="UP000285517"/>
    </source>
</evidence>
<dbReference type="Proteomes" id="UP000285517">
    <property type="component" value="Chromosome"/>
</dbReference>
<evidence type="ECO:0000313" key="1">
    <source>
        <dbReference type="EMBL" id="QAA80875.1"/>
    </source>
</evidence>
<organism evidence="1 2">
    <name type="scientific">Aequorivita ciconiae</name>
    <dbReference type="NCBI Taxonomy" id="2494375"/>
    <lineage>
        <taxon>Bacteria</taxon>
        <taxon>Pseudomonadati</taxon>
        <taxon>Bacteroidota</taxon>
        <taxon>Flavobacteriia</taxon>
        <taxon>Flavobacteriales</taxon>
        <taxon>Flavobacteriaceae</taxon>
        <taxon>Aequorivita</taxon>
    </lineage>
</organism>
<gene>
    <name evidence="1" type="ORF">EI546_03635</name>
</gene>
<dbReference type="EMBL" id="CP034951">
    <property type="protein sequence ID" value="QAA80875.1"/>
    <property type="molecule type" value="Genomic_DNA"/>
</dbReference>
<dbReference type="RefSeq" id="WP_128249268.1">
    <property type="nucleotide sequence ID" value="NZ_CP034951.1"/>
</dbReference>
<sequence>MKKITDGFYLADINYWYDREVSLDIELMAEYIENNEINNQNALDSYYKYKEVDAIHNGEYDVQFIETFRNLDNLALHSIEEIYKDFYPQLNRHSTLVIIMGMFEKRFTSLCAFAQRQYKIKTDLKEIRKRQPTL</sequence>
<accession>A0A410G0V4</accession>
<dbReference type="KEGG" id="aev:EI546_03635"/>
<keyword evidence="2" id="KW-1185">Reference proteome</keyword>
<name>A0A410G0V4_9FLAO</name>